<dbReference type="Pfam" id="PF19335">
    <property type="entry name" value="HMBD"/>
    <property type="match status" value="1"/>
</dbReference>
<dbReference type="InterPro" id="IPR036249">
    <property type="entry name" value="Thioredoxin-like_sf"/>
</dbReference>
<dbReference type="SUPFAM" id="SSF52833">
    <property type="entry name" value="Thioredoxin-like"/>
    <property type="match status" value="1"/>
</dbReference>
<dbReference type="InterPro" id="IPR003782">
    <property type="entry name" value="SCO1/SenC"/>
</dbReference>
<keyword evidence="2" id="KW-0479">Metal-binding</keyword>
<feature type="domain" description="Heavy metal binding" evidence="5">
    <location>
        <begin position="34"/>
        <end position="63"/>
    </location>
</feature>
<keyword evidence="4" id="KW-0732">Signal</keyword>
<gene>
    <name evidence="6" type="ORF">SAMN06265377_3293</name>
</gene>
<keyword evidence="2" id="KW-0186">Copper</keyword>
<dbReference type="PANTHER" id="PTHR12151">
    <property type="entry name" value="ELECTRON TRANSPORT PROTIN SCO1/SENC FAMILY MEMBER"/>
    <property type="match status" value="1"/>
</dbReference>
<evidence type="ECO:0000313" key="6">
    <source>
        <dbReference type="EMBL" id="SNZ01454.1"/>
    </source>
</evidence>
<evidence type="ECO:0000313" key="7">
    <source>
        <dbReference type="Proteomes" id="UP000219048"/>
    </source>
</evidence>
<feature type="signal peptide" evidence="4">
    <location>
        <begin position="1"/>
        <end position="21"/>
    </location>
</feature>
<accession>A0A285MW92</accession>
<dbReference type="PROSITE" id="PS51257">
    <property type="entry name" value="PROKAR_LIPOPROTEIN"/>
    <property type="match status" value="1"/>
</dbReference>
<comment type="similarity">
    <text evidence="1">Belongs to the SCO1/2 family.</text>
</comment>
<dbReference type="AlphaFoldDB" id="A0A285MW92"/>
<evidence type="ECO:0000256" key="2">
    <source>
        <dbReference type="PIRSR" id="PIRSR603782-1"/>
    </source>
</evidence>
<sequence>MKHFRLLLTLLVLLISCIACKDKTSTDSNNQGIVYQCPMKCEGEKTHGTAGSCTVCKMDLKPVEISVSESIAVDGISDESIFNLTSKWNTEEGDSIELEDLKGKTLVMVMIYTTCKAACPRLVADMRNIEKQIPETFNKNLQYVLISIDPKTDTPTHLKAFAKENLMDATHWTFLQGTETGVREFANVLAVKYKQISPMDFSHSNIISVFNPQGELVHQQQGLGVDNRETIKKIIETVKKQQV</sequence>
<dbReference type="Proteomes" id="UP000219048">
    <property type="component" value="Unassembled WGS sequence"/>
</dbReference>
<dbReference type="RefSeq" id="WP_243396995.1">
    <property type="nucleotide sequence ID" value="NZ_OBEH01000005.1"/>
</dbReference>
<feature type="chain" id="PRO_5012651049" evidence="4">
    <location>
        <begin position="22"/>
        <end position="243"/>
    </location>
</feature>
<organism evidence="6 7">
    <name type="scientific">Flagellimonas pacifica</name>
    <dbReference type="NCBI Taxonomy" id="1247520"/>
    <lineage>
        <taxon>Bacteria</taxon>
        <taxon>Pseudomonadati</taxon>
        <taxon>Bacteroidota</taxon>
        <taxon>Flavobacteriia</taxon>
        <taxon>Flavobacteriales</taxon>
        <taxon>Flavobacteriaceae</taxon>
        <taxon>Flagellimonas</taxon>
    </lineage>
</organism>
<dbReference type="EMBL" id="OBEH01000005">
    <property type="protein sequence ID" value="SNZ01454.1"/>
    <property type="molecule type" value="Genomic_DNA"/>
</dbReference>
<feature type="binding site" evidence="2">
    <location>
        <position position="115"/>
    </location>
    <ligand>
        <name>Cu cation</name>
        <dbReference type="ChEBI" id="CHEBI:23378"/>
    </ligand>
</feature>
<evidence type="ECO:0000259" key="5">
    <source>
        <dbReference type="Pfam" id="PF19335"/>
    </source>
</evidence>
<evidence type="ECO:0000256" key="3">
    <source>
        <dbReference type="PIRSR" id="PIRSR603782-2"/>
    </source>
</evidence>
<name>A0A285MW92_9FLAO</name>
<evidence type="ECO:0000256" key="1">
    <source>
        <dbReference type="ARBA" id="ARBA00010996"/>
    </source>
</evidence>
<dbReference type="Gene3D" id="3.40.30.10">
    <property type="entry name" value="Glutaredoxin"/>
    <property type="match status" value="1"/>
</dbReference>
<reference evidence="7" key="1">
    <citation type="submission" date="2017-09" db="EMBL/GenBank/DDBJ databases">
        <authorList>
            <person name="Varghese N."/>
            <person name="Submissions S."/>
        </authorList>
    </citation>
    <scope>NUCLEOTIDE SEQUENCE [LARGE SCALE GENOMIC DNA]</scope>
    <source>
        <strain evidence="7">DSM 25885</strain>
    </source>
</reference>
<protein>
    <submittedName>
        <fullName evidence="6">Protein SCO1/2</fullName>
    </submittedName>
</protein>
<keyword evidence="3" id="KW-1015">Disulfide bond</keyword>
<feature type="binding site" evidence="2">
    <location>
        <position position="119"/>
    </location>
    <ligand>
        <name>Cu cation</name>
        <dbReference type="ChEBI" id="CHEBI:23378"/>
    </ligand>
</feature>
<feature type="binding site" evidence="2">
    <location>
        <position position="203"/>
    </location>
    <ligand>
        <name>Cu cation</name>
        <dbReference type="ChEBI" id="CHEBI:23378"/>
    </ligand>
</feature>
<evidence type="ECO:0000256" key="4">
    <source>
        <dbReference type="SAM" id="SignalP"/>
    </source>
</evidence>
<dbReference type="PANTHER" id="PTHR12151:SF25">
    <property type="entry name" value="LINALOOL DEHYDRATASE_ISOMERASE DOMAIN-CONTAINING PROTEIN"/>
    <property type="match status" value="1"/>
</dbReference>
<proteinExistence type="inferred from homology"/>
<dbReference type="GO" id="GO:0046872">
    <property type="term" value="F:metal ion binding"/>
    <property type="evidence" value="ECO:0007669"/>
    <property type="project" value="UniProtKB-KW"/>
</dbReference>
<dbReference type="InterPro" id="IPR045800">
    <property type="entry name" value="HMBD"/>
</dbReference>
<dbReference type="CDD" id="cd02968">
    <property type="entry name" value="SCO"/>
    <property type="match status" value="1"/>
</dbReference>
<keyword evidence="7" id="KW-1185">Reference proteome</keyword>
<feature type="disulfide bond" description="Redox-active" evidence="3">
    <location>
        <begin position="115"/>
        <end position="119"/>
    </location>
</feature>
<dbReference type="Pfam" id="PF02630">
    <property type="entry name" value="SCO1-SenC"/>
    <property type="match status" value="1"/>
</dbReference>